<proteinExistence type="predicted"/>
<accession>A0A0G1ZPT0</accession>
<sequence length="305" mass="33422">MPKVCIETGEYRRKVVKDVVDQLGDPFLERCKKATLILIKVNLVHHENQLAGTHVDAVRGVLDVIRTHTGVPVVVGDASYHGTKAAFRNFGYERLPEEYAKVMLVDLNDDAHVDGTITLGDGSPMTIRRSKMAHDADLTISLTNMKTHRDVGVSLSVKNWSVGTWLVPPRIGLTGRVWSRSPWMHAQGPRAHHRAIAELFQQRPCDVAVIDGILAMEGDGPTRGTPVPMHLALAGFDAVAVDAIGTTLMSIDPHAIGYLEFCAEMGLGVNDVAKIDFPPAVIAQHTRPFQLPTATKEHLLDWQTS</sequence>
<evidence type="ECO:0000313" key="2">
    <source>
        <dbReference type="EMBL" id="KKW30187.1"/>
    </source>
</evidence>
<evidence type="ECO:0000313" key="3">
    <source>
        <dbReference type="Proteomes" id="UP000034846"/>
    </source>
</evidence>
<organism evidence="2 3">
    <name type="scientific">Candidatus Uhrbacteria bacterium GW2011_GWD2_52_7</name>
    <dbReference type="NCBI Taxonomy" id="1618989"/>
    <lineage>
        <taxon>Bacteria</taxon>
        <taxon>Candidatus Uhriibacteriota</taxon>
    </lineage>
</organism>
<dbReference type="AlphaFoldDB" id="A0A0G1ZPT0"/>
<protein>
    <recommendedName>
        <fullName evidence="1">DUF362 domain-containing protein</fullName>
    </recommendedName>
</protein>
<reference evidence="2 3" key="1">
    <citation type="journal article" date="2015" name="Nature">
        <title>rRNA introns, odd ribosomes, and small enigmatic genomes across a large radiation of phyla.</title>
        <authorList>
            <person name="Brown C.T."/>
            <person name="Hug L.A."/>
            <person name="Thomas B.C."/>
            <person name="Sharon I."/>
            <person name="Castelle C.J."/>
            <person name="Singh A."/>
            <person name="Wilkins M.J."/>
            <person name="Williams K.H."/>
            <person name="Banfield J.F."/>
        </authorList>
    </citation>
    <scope>NUCLEOTIDE SEQUENCE [LARGE SCALE GENOMIC DNA]</scope>
</reference>
<feature type="domain" description="DUF362" evidence="1">
    <location>
        <begin position="37"/>
        <end position="246"/>
    </location>
</feature>
<gene>
    <name evidence="2" type="ORF">UY72_C0019G0004</name>
</gene>
<dbReference type="Proteomes" id="UP000034846">
    <property type="component" value="Unassembled WGS sequence"/>
</dbReference>
<dbReference type="Pfam" id="PF04015">
    <property type="entry name" value="DUF362"/>
    <property type="match status" value="1"/>
</dbReference>
<dbReference type="InterPro" id="IPR007160">
    <property type="entry name" value="DUF362"/>
</dbReference>
<evidence type="ECO:0000259" key="1">
    <source>
        <dbReference type="Pfam" id="PF04015"/>
    </source>
</evidence>
<comment type="caution">
    <text evidence="2">The sequence shown here is derived from an EMBL/GenBank/DDBJ whole genome shotgun (WGS) entry which is preliminary data.</text>
</comment>
<name>A0A0G1ZPT0_9BACT</name>
<dbReference type="EMBL" id="LCRD01000019">
    <property type="protein sequence ID" value="KKW30187.1"/>
    <property type="molecule type" value="Genomic_DNA"/>
</dbReference>